<evidence type="ECO:0000313" key="3">
    <source>
        <dbReference type="EMBL" id="RDC58788.1"/>
    </source>
</evidence>
<keyword evidence="3" id="KW-0378">Hydrolase</keyword>
<dbReference type="SUPFAM" id="SSF50998">
    <property type="entry name" value="Quinoprotein alcohol dehydrogenase-like"/>
    <property type="match status" value="1"/>
</dbReference>
<evidence type="ECO:0000313" key="4">
    <source>
        <dbReference type="Proteomes" id="UP000253919"/>
    </source>
</evidence>
<keyword evidence="4" id="KW-1185">Reference proteome</keyword>
<dbReference type="Pfam" id="PF18962">
    <property type="entry name" value="Por_Secre_tail"/>
    <property type="match status" value="1"/>
</dbReference>
<keyword evidence="3" id="KW-0547">Nucleotide-binding</keyword>
<feature type="compositionally biased region" description="Polar residues" evidence="1">
    <location>
        <begin position="1203"/>
        <end position="1221"/>
    </location>
</feature>
<dbReference type="InterPro" id="IPR011047">
    <property type="entry name" value="Quinoprotein_ADH-like_sf"/>
</dbReference>
<dbReference type="GO" id="GO:0016787">
    <property type="term" value="F:hydrolase activity"/>
    <property type="evidence" value="ECO:0007669"/>
    <property type="project" value="UniProtKB-KW"/>
</dbReference>
<dbReference type="RefSeq" id="WP_115375805.1">
    <property type="nucleotide sequence ID" value="NZ_QASA01000002.1"/>
</dbReference>
<comment type="caution">
    <text evidence="3">The sequence shown here is derived from an EMBL/GenBank/DDBJ whole genome shotgun (WGS) entry which is preliminary data.</text>
</comment>
<reference evidence="3 4" key="1">
    <citation type="submission" date="2018-04" db="EMBL/GenBank/DDBJ databases">
        <title>Adhaeribacter sp. HMF7616 genome sequencing and assembly.</title>
        <authorList>
            <person name="Kang H."/>
            <person name="Kang J."/>
            <person name="Cha I."/>
            <person name="Kim H."/>
            <person name="Joh K."/>
        </authorList>
    </citation>
    <scope>NUCLEOTIDE SEQUENCE [LARGE SCALE GENOMIC DNA]</scope>
    <source>
        <strain evidence="3 4">HMF7616</strain>
    </source>
</reference>
<dbReference type="InterPro" id="IPR026444">
    <property type="entry name" value="Secre_tail"/>
</dbReference>
<proteinExistence type="predicted"/>
<keyword evidence="3" id="KW-0347">Helicase</keyword>
<dbReference type="PANTHER" id="PTHR42754">
    <property type="entry name" value="ENDOGLUCANASE"/>
    <property type="match status" value="1"/>
</dbReference>
<dbReference type="NCBIfam" id="TIGR04183">
    <property type="entry name" value="Por_Secre_tail"/>
    <property type="match status" value="1"/>
</dbReference>
<evidence type="ECO:0000259" key="2">
    <source>
        <dbReference type="Pfam" id="PF18962"/>
    </source>
</evidence>
<dbReference type="EMBL" id="QASA01000002">
    <property type="protein sequence ID" value="RDC58788.1"/>
    <property type="molecule type" value="Genomic_DNA"/>
</dbReference>
<name>A0A369Q921_9BACT</name>
<evidence type="ECO:0000256" key="1">
    <source>
        <dbReference type="SAM" id="MobiDB-lite"/>
    </source>
</evidence>
<sequence>MKLNARGQKEWDKIIDAGVEAMEKTSDGGYILGGSKTGTGKNDNVDYWIVKIDASGNKLWEKTYGGTGDDLLSAVKPTADGGYILGGTSYSTKGGDKSDDGKGGRDYWIIKVDAAGIKRWDKALGSAGDEQFLNLQLTQDGGYILGGWSGFVQGGDKTEASRGEWDYWIVKLDALGNKVWDKTLGGKDADYLKVVQQTPDGGYLVGGDSQSNKSGDKTENRRGSDDYWVVKLDAQGNKQWDKTLGGNREDRLTSLLLTNDEGLLLAGSSGSDISGEKTDPRIGYSDYWLVKLSSTGEKLWDKTIGGKEGNFLTSAQVTGPGQYILAGYSDSNKSGDKTENSRGNYDYWVVKVKPGPTQAQTIAFDSIPDKIIGNPSFPIKASSSSGLPVSFKVFGPATIKGNQVIITGGGRVTIEATQPGNNIYKPAPVVTRSFYVNFEISQLWDRTLGGSHNDFLRAMVPTPDGGYLLGGTSESGKIWDKSQPSKGGTDYWIIKIDSSGSKLWDRSYGGSAIDDLKALVATPDGGYLLGGTSASGKSGDKSQATRGKEDYWVVKIDSTGNKLWDKTFGSDVADNFTSLIATPDGGYLLGGYTAGGKSGDKTELSLDAMDVYTDRLNSNDYWVVKIDNKGEKEWDKTVGGKYQDELTSLEVTDDGYLLAGRSNSYARNADPDNFDIRIDMRVFKISTTGQVLWDKSFSGGGLLQYYEANIIATTDGNYLVGGSAYNDDYSVFSVLKITKAGEKIWAYEYGVNQSGSAMINTPDGGYLLGGSQGNGEKYYFIVKLDADGHKIYTNSYNRTDKYSSPDSYLEALLPTPDGGYLLGGASDSNQSANKSEDSKGDFDYWVLKIKEADTPPVADIAWNQRYGGSWHDKLTTTIRTYDGGYVAAGYSRSPKNGDKTQSRIGLEDYWLVKTDQQGKKLWDKRFGGPRHDFLNRIIQTTDGGYLLGGSSDSNSGGDKSQNSLGGRDYWVIRLDKNGNKLWDKRYGGSGYDELRQIKQLPSGGYLLAGYSNSSVSGDKSQPSKGGMDYWVVQISANGEKQWDKTYGGSGNDFLQDVVLTSSYLPNSGHYLDGGFLLAGSSNSNKSGNKTQDSRGGLDFWIICVDSTGQNEWDRTYGGKGQDEFVALTTDSGIRFYLAGNSDSPVSGEKRQPGKGQTDYWLVRINRDGRKEADYTYGSSGPEELRSLLSVYDSDYDQDGFILSGTSYSGQSGDKSQESQGSGDYWVVRTNRYGKMLNDQRLGGSELDELRSVIQTDENQFLLAGRSESGISGDRTQANQGQSDYWLIHTTLGAEPLATEKAATLIAERATTTAAPATLVKNLMAYPNPFQDRVTINFTIPETQPATVRVLDGQGREVITLFQQEAQANQTYQVEWQAQNQVDGLYLLQLQTPTQQNTQKLLLSK</sequence>
<accession>A0A369Q921</accession>
<gene>
    <name evidence="3" type="ORF">AHMF7616_05222</name>
</gene>
<dbReference type="GO" id="GO:0003678">
    <property type="term" value="F:DNA helicase activity"/>
    <property type="evidence" value="ECO:0007669"/>
    <property type="project" value="UniProtKB-EC"/>
</dbReference>
<dbReference type="PANTHER" id="PTHR42754:SF1">
    <property type="entry name" value="LIPOPROTEIN"/>
    <property type="match status" value="1"/>
</dbReference>
<organism evidence="3 4">
    <name type="scientific">Adhaeribacter pallidiroseus</name>
    <dbReference type="NCBI Taxonomy" id="2072847"/>
    <lineage>
        <taxon>Bacteria</taxon>
        <taxon>Pseudomonadati</taxon>
        <taxon>Bacteroidota</taxon>
        <taxon>Cytophagia</taxon>
        <taxon>Cytophagales</taxon>
        <taxon>Hymenobacteraceae</taxon>
        <taxon>Adhaeribacter</taxon>
    </lineage>
</organism>
<feature type="domain" description="Secretion system C-terminal sorting" evidence="2">
    <location>
        <begin position="1325"/>
        <end position="1401"/>
    </location>
</feature>
<feature type="region of interest" description="Disordered" evidence="1">
    <location>
        <begin position="1202"/>
        <end position="1221"/>
    </location>
</feature>
<dbReference type="Proteomes" id="UP000253919">
    <property type="component" value="Unassembled WGS sequence"/>
</dbReference>
<keyword evidence="3" id="KW-0067">ATP-binding</keyword>
<feature type="region of interest" description="Disordered" evidence="1">
    <location>
        <begin position="202"/>
        <end position="222"/>
    </location>
</feature>
<protein>
    <submittedName>
        <fullName evidence="3">DNA helicase</fullName>
        <ecNumber evidence="3">3.6.4.12</ecNumber>
    </submittedName>
</protein>
<dbReference type="OrthoDB" id="881643at2"/>
<dbReference type="EC" id="3.6.4.12" evidence="3"/>